<dbReference type="GO" id="GO:0032259">
    <property type="term" value="P:methylation"/>
    <property type="evidence" value="ECO:0007669"/>
    <property type="project" value="UniProtKB-KW"/>
</dbReference>
<organism evidence="9 10">
    <name type="scientific">Escherichia coli</name>
    <dbReference type="NCBI Taxonomy" id="562"/>
    <lineage>
        <taxon>Bacteria</taxon>
        <taxon>Pseudomonadati</taxon>
        <taxon>Pseudomonadota</taxon>
        <taxon>Gammaproteobacteria</taxon>
        <taxon>Enterobacterales</taxon>
        <taxon>Enterobacteriaceae</taxon>
        <taxon>Escherichia</taxon>
    </lineage>
</organism>
<evidence type="ECO:0000259" key="8">
    <source>
        <dbReference type="Pfam" id="PF02384"/>
    </source>
</evidence>
<dbReference type="InterPro" id="IPR051537">
    <property type="entry name" value="DNA_Adenine_Mtase"/>
</dbReference>
<protein>
    <recommendedName>
        <fullName evidence="2">site-specific DNA-methyltransferase (adenine-specific)</fullName>
        <ecNumber evidence="2">2.1.1.72</ecNumber>
    </recommendedName>
</protein>
<evidence type="ECO:0000313" key="10">
    <source>
        <dbReference type="Proteomes" id="UP000487258"/>
    </source>
</evidence>
<dbReference type="PANTHER" id="PTHR42933">
    <property type="entry name" value="SLR6095 PROTEIN"/>
    <property type="match status" value="1"/>
</dbReference>
<feature type="domain" description="DNA methylase adenine-specific" evidence="8">
    <location>
        <begin position="332"/>
        <end position="480"/>
    </location>
</feature>
<keyword evidence="5" id="KW-0949">S-adenosyl-L-methionine</keyword>
<name>A0A6L6ZV09_ECOLX</name>
<keyword evidence="6" id="KW-0680">Restriction system</keyword>
<dbReference type="Proteomes" id="UP000487258">
    <property type="component" value="Unassembled WGS sequence"/>
</dbReference>
<reference evidence="9 10" key="1">
    <citation type="submission" date="2019-12" db="EMBL/GenBank/DDBJ databases">
        <title>Enteriobacteria Tanzani isolates_10432.</title>
        <authorList>
            <person name="Subbiah M."/>
            <person name="Call D."/>
        </authorList>
    </citation>
    <scope>NUCLEOTIDE SEQUENCE [LARGE SCALE GENOMIC DNA]</scope>
    <source>
        <strain evidence="9 10">10432wF6</strain>
    </source>
</reference>
<dbReference type="PANTHER" id="PTHR42933:SF1">
    <property type="entry name" value="SITE-SPECIFIC DNA-METHYLTRANSFERASE (ADENINE-SPECIFIC)"/>
    <property type="match status" value="1"/>
</dbReference>
<sequence>MKWKIEDDVDHFVQGELEKLGLRKYSDFGSKTSMSAYMKSALAGGSKTAKKTGIGIPDFHCEKYSIPVVIENKFSLKKLINENKDCIRTDGKFSRDYAVNGAIAYAQAMIDSGMYSEVIAIGVAGDDEKNVEIRVYLVFGSHDEGVKYIKNVKTFGFLANNTAFDNFYANARLTELERHNILIDSKEKLSKYASKLNKLMHNHNITAPQRVLYVSGMLLAMQEIRGASGEVVVKGLIPDDLHGHISDRLRDGAEIFRQIEAFLEYKNIELGKRRLMLSSFAEISKDIDRDKKTSLDKEVARFINGDASTNKQIFTFIWEYIYKAIDSFEGHIDIVGELYSEFLKYALGDGKEIGIVLTPPYVTKMMAEVLNINKDSRVMDLATGSAGFLISAMEIMRADAELHGAKGSPATEEKIRTIKHEQLLGVELNAEMYTLAATNMILRGDGSSKIHKANTFNTPPELYKDFAADRLLLNPPFSFEENGMPFIRFGLDNMQKGGLGAIIIQDSAGSGKAVKTNKEILKRHTLKASIKMPGDLFQPMAGVQTSIYIFEAGTPHDFEQSVKFIDFRNDGYKRTSRSLQEVDMPAERYRDVVKIYKAGKCADIQAEWQLDDVYVEDKISDSGADWNFEQHKVIDIHPTLDDFKKTVADYLSWEVSQLLKDGVNSRKKF</sequence>
<dbReference type="SUPFAM" id="SSF53335">
    <property type="entry name" value="S-adenosyl-L-methionine-dependent methyltransferases"/>
    <property type="match status" value="1"/>
</dbReference>
<dbReference type="GO" id="GO:0008170">
    <property type="term" value="F:N-methyltransferase activity"/>
    <property type="evidence" value="ECO:0007669"/>
    <property type="project" value="InterPro"/>
</dbReference>
<dbReference type="EC" id="2.1.1.72" evidence="2"/>
<dbReference type="EMBL" id="WTMY01000200">
    <property type="protein sequence ID" value="MWL47304.1"/>
    <property type="molecule type" value="Genomic_DNA"/>
</dbReference>
<gene>
    <name evidence="9" type="ORF">GQM04_17660</name>
</gene>
<accession>A0A6L6ZV09</accession>
<dbReference type="InterPro" id="IPR003356">
    <property type="entry name" value="DNA_methylase_A-5"/>
</dbReference>
<evidence type="ECO:0000256" key="1">
    <source>
        <dbReference type="ARBA" id="ARBA00006594"/>
    </source>
</evidence>
<keyword evidence="3 9" id="KW-0489">Methyltransferase</keyword>
<dbReference type="Pfam" id="PF02384">
    <property type="entry name" value="N6_Mtase"/>
    <property type="match status" value="2"/>
</dbReference>
<comment type="similarity">
    <text evidence="1">Belongs to the N(4)/N(6)-methyltransferase family.</text>
</comment>
<evidence type="ECO:0000256" key="7">
    <source>
        <dbReference type="ARBA" id="ARBA00047942"/>
    </source>
</evidence>
<proteinExistence type="inferred from homology"/>
<evidence type="ECO:0000256" key="4">
    <source>
        <dbReference type="ARBA" id="ARBA00022679"/>
    </source>
</evidence>
<feature type="domain" description="DNA methylase adenine-specific" evidence="8">
    <location>
        <begin position="485"/>
        <end position="599"/>
    </location>
</feature>
<keyword evidence="4" id="KW-0808">Transferase</keyword>
<comment type="caution">
    <text evidence="9">The sequence shown here is derived from an EMBL/GenBank/DDBJ whole genome shotgun (WGS) entry which is preliminary data.</text>
</comment>
<dbReference type="RefSeq" id="WP_160445707.1">
    <property type="nucleotide sequence ID" value="NZ_WTMY01000200.1"/>
</dbReference>
<evidence type="ECO:0000256" key="5">
    <source>
        <dbReference type="ARBA" id="ARBA00022691"/>
    </source>
</evidence>
<dbReference type="GO" id="GO:0009307">
    <property type="term" value="P:DNA restriction-modification system"/>
    <property type="evidence" value="ECO:0007669"/>
    <property type="project" value="UniProtKB-KW"/>
</dbReference>
<dbReference type="Gene3D" id="3.40.50.150">
    <property type="entry name" value="Vaccinia Virus protein VP39"/>
    <property type="match status" value="1"/>
</dbReference>
<dbReference type="GO" id="GO:0003677">
    <property type="term" value="F:DNA binding"/>
    <property type="evidence" value="ECO:0007669"/>
    <property type="project" value="InterPro"/>
</dbReference>
<evidence type="ECO:0000256" key="3">
    <source>
        <dbReference type="ARBA" id="ARBA00022603"/>
    </source>
</evidence>
<evidence type="ECO:0000313" key="9">
    <source>
        <dbReference type="EMBL" id="MWL47304.1"/>
    </source>
</evidence>
<evidence type="ECO:0000256" key="6">
    <source>
        <dbReference type="ARBA" id="ARBA00022747"/>
    </source>
</evidence>
<dbReference type="AlphaFoldDB" id="A0A6L6ZV09"/>
<comment type="catalytic activity">
    <reaction evidence="7">
        <text>a 2'-deoxyadenosine in DNA + S-adenosyl-L-methionine = an N(6)-methyl-2'-deoxyadenosine in DNA + S-adenosyl-L-homocysteine + H(+)</text>
        <dbReference type="Rhea" id="RHEA:15197"/>
        <dbReference type="Rhea" id="RHEA-COMP:12418"/>
        <dbReference type="Rhea" id="RHEA-COMP:12419"/>
        <dbReference type="ChEBI" id="CHEBI:15378"/>
        <dbReference type="ChEBI" id="CHEBI:57856"/>
        <dbReference type="ChEBI" id="CHEBI:59789"/>
        <dbReference type="ChEBI" id="CHEBI:90615"/>
        <dbReference type="ChEBI" id="CHEBI:90616"/>
        <dbReference type="EC" id="2.1.1.72"/>
    </reaction>
</comment>
<dbReference type="GO" id="GO:0009007">
    <property type="term" value="F:site-specific DNA-methyltransferase (adenine-specific) activity"/>
    <property type="evidence" value="ECO:0007669"/>
    <property type="project" value="UniProtKB-EC"/>
</dbReference>
<dbReference type="PRINTS" id="PR00507">
    <property type="entry name" value="N12N6MTFRASE"/>
</dbReference>
<dbReference type="InterPro" id="IPR029063">
    <property type="entry name" value="SAM-dependent_MTases_sf"/>
</dbReference>
<evidence type="ECO:0000256" key="2">
    <source>
        <dbReference type="ARBA" id="ARBA00011900"/>
    </source>
</evidence>